<evidence type="ECO:0000313" key="1">
    <source>
        <dbReference type="EMBL" id="KAJ8688261.1"/>
    </source>
</evidence>
<sequence length="374" mass="42080">MPLIPLFRSRRTSSSSSSTSPPASVISSNGKSRIPPPRPPPINYYTSHHHGDDDVDFCSTITRSQQNSTLYQPDYRLQQQACPQRPQRPKQQQLAFYCQLAHGSATGVVSGFNSTRELYHKIAHCFNLRPEDILFCTLNTHKVDMSALVGEQIGLDDFIYAHKKGRAKEIELVKSEDSLGLTLTDNGAGLVFVKRIARGSIMERLRVIQVGDHLEKLNGRSLVGSRHFEVARALKRIDRGSGLVLRLVEPLSRGGFGLLGPRTAPARSRNKFACYASGRETLRFKADGFARIEQVTDDFKTRERIDQVNHALEVHMGISDFVLARRLWDIAQNKINSTDLAKAIDSSFSDYYASDFPEDLIFEIWRIAFQARNC</sequence>
<name>A0ACC2PZA6_9HYME</name>
<organism evidence="1 2">
    <name type="scientific">Eretmocerus hayati</name>
    <dbReference type="NCBI Taxonomy" id="131215"/>
    <lineage>
        <taxon>Eukaryota</taxon>
        <taxon>Metazoa</taxon>
        <taxon>Ecdysozoa</taxon>
        <taxon>Arthropoda</taxon>
        <taxon>Hexapoda</taxon>
        <taxon>Insecta</taxon>
        <taxon>Pterygota</taxon>
        <taxon>Neoptera</taxon>
        <taxon>Endopterygota</taxon>
        <taxon>Hymenoptera</taxon>
        <taxon>Apocrita</taxon>
        <taxon>Proctotrupomorpha</taxon>
        <taxon>Chalcidoidea</taxon>
        <taxon>Aphelinidae</taxon>
        <taxon>Aphelininae</taxon>
        <taxon>Eretmocerus</taxon>
    </lineage>
</organism>
<comment type="caution">
    <text evidence="1">The sequence shown here is derived from an EMBL/GenBank/DDBJ whole genome shotgun (WGS) entry which is preliminary data.</text>
</comment>
<accession>A0ACC2PZA6</accession>
<evidence type="ECO:0000313" key="2">
    <source>
        <dbReference type="Proteomes" id="UP001239111"/>
    </source>
</evidence>
<keyword evidence="2" id="KW-1185">Reference proteome</keyword>
<gene>
    <name evidence="1" type="ORF">QAD02_024056</name>
</gene>
<proteinExistence type="predicted"/>
<dbReference type="EMBL" id="CM056741">
    <property type="protein sequence ID" value="KAJ8688261.1"/>
    <property type="molecule type" value="Genomic_DNA"/>
</dbReference>
<reference evidence="1" key="1">
    <citation type="submission" date="2023-04" db="EMBL/GenBank/DDBJ databases">
        <title>A chromosome-level genome assembly of the parasitoid wasp Eretmocerus hayati.</title>
        <authorList>
            <person name="Zhong Y."/>
            <person name="Liu S."/>
            <person name="Liu Y."/>
        </authorList>
    </citation>
    <scope>NUCLEOTIDE SEQUENCE</scope>
    <source>
        <strain evidence="1">ZJU_SS_LIU_2023</strain>
    </source>
</reference>
<protein>
    <submittedName>
        <fullName evidence="1">Uncharacterized protein</fullName>
    </submittedName>
</protein>
<dbReference type="Proteomes" id="UP001239111">
    <property type="component" value="Chromosome 1"/>
</dbReference>